<dbReference type="InParanoid" id="A0A7X0MYZ4"/>
<evidence type="ECO:0000256" key="1">
    <source>
        <dbReference type="ARBA" id="ARBA00023015"/>
    </source>
</evidence>
<keyword evidence="2 5" id="KW-0238">DNA-binding</keyword>
<dbReference type="Gene3D" id="1.10.10.60">
    <property type="entry name" value="Homeodomain-like"/>
    <property type="match status" value="1"/>
</dbReference>
<protein>
    <submittedName>
        <fullName evidence="5">AraC-like DNA-binding protein</fullName>
    </submittedName>
</protein>
<comment type="caution">
    <text evidence="5">The sequence shown here is derived from an EMBL/GenBank/DDBJ whole genome shotgun (WGS) entry which is preliminary data.</text>
</comment>
<dbReference type="SUPFAM" id="SSF46689">
    <property type="entry name" value="Homeodomain-like"/>
    <property type="match status" value="2"/>
</dbReference>
<dbReference type="PANTHER" id="PTHR47893">
    <property type="entry name" value="REGULATORY PROTEIN PCHR"/>
    <property type="match status" value="1"/>
</dbReference>
<dbReference type="InterPro" id="IPR018062">
    <property type="entry name" value="HTH_AraC-typ_CS"/>
</dbReference>
<evidence type="ECO:0000313" key="5">
    <source>
        <dbReference type="EMBL" id="MBB6523609.1"/>
    </source>
</evidence>
<dbReference type="PROSITE" id="PS01124">
    <property type="entry name" value="HTH_ARAC_FAMILY_2"/>
    <property type="match status" value="1"/>
</dbReference>
<dbReference type="Proteomes" id="UP000528457">
    <property type="component" value="Unassembled WGS sequence"/>
</dbReference>
<dbReference type="AlphaFoldDB" id="A0A7X0MYZ4"/>
<dbReference type="InterPro" id="IPR053142">
    <property type="entry name" value="PchR_regulatory_protein"/>
</dbReference>
<feature type="domain" description="HTH araC/xylS-type" evidence="4">
    <location>
        <begin position="258"/>
        <end position="356"/>
    </location>
</feature>
<accession>A0A7X0MYZ4</accession>
<sequence length="357" mass="40137">MPVCEPSLSSYVKQRESTWMQSLPCQEADRGSNEEVKIRVKDFQKRNGVSVTLEDDRVGPEDTLIRGKFFNSDLRTGLNLRCSNTREEHAFTSDAQQGSGLSCIFFLRGSVEVEIGDCQFDLKPNPGFGGISATGVLKREPQPFKRVTKQAQYVRHLVVSASPDWLSSSGFEQRLGPRLQQILKQQNMASNQWQPSHRLNHLINDIFSPSLVLPELLDLHLEARTIDIVSETLTAMLLSSGDVSSELSLGRHDNIRLQRAREFILADPSCELSVELIAREAGVSASGLQRLFQRVESCSVFDYVRRVRLDMAHDRLQRGHCSVQEASMMAGYKSAANFATAFKRRFGKTPRQILHKA</sequence>
<dbReference type="InterPro" id="IPR009057">
    <property type="entry name" value="Homeodomain-like_sf"/>
</dbReference>
<dbReference type="PROSITE" id="PS00041">
    <property type="entry name" value="HTH_ARAC_FAMILY_1"/>
    <property type="match status" value="1"/>
</dbReference>
<dbReference type="SMART" id="SM00342">
    <property type="entry name" value="HTH_ARAC"/>
    <property type="match status" value="1"/>
</dbReference>
<name>A0A7X0MYZ4_9GAMM</name>
<keyword evidence="6" id="KW-1185">Reference proteome</keyword>
<evidence type="ECO:0000259" key="4">
    <source>
        <dbReference type="PROSITE" id="PS01124"/>
    </source>
</evidence>
<dbReference type="Pfam" id="PF12833">
    <property type="entry name" value="HTH_18"/>
    <property type="match status" value="1"/>
</dbReference>
<evidence type="ECO:0000256" key="2">
    <source>
        <dbReference type="ARBA" id="ARBA00023125"/>
    </source>
</evidence>
<dbReference type="InterPro" id="IPR018060">
    <property type="entry name" value="HTH_AraC"/>
</dbReference>
<dbReference type="EMBL" id="JACHHT010000004">
    <property type="protein sequence ID" value="MBB6523609.1"/>
    <property type="molecule type" value="Genomic_DNA"/>
</dbReference>
<evidence type="ECO:0000313" key="6">
    <source>
        <dbReference type="Proteomes" id="UP000528457"/>
    </source>
</evidence>
<dbReference type="GO" id="GO:0043565">
    <property type="term" value="F:sequence-specific DNA binding"/>
    <property type="evidence" value="ECO:0007669"/>
    <property type="project" value="InterPro"/>
</dbReference>
<reference evidence="5 6" key="1">
    <citation type="submission" date="2020-08" db="EMBL/GenBank/DDBJ databases">
        <title>Genomic Encyclopedia of Type Strains, Phase IV (KMG-IV): sequencing the most valuable type-strain genomes for metagenomic binning, comparative biology and taxonomic classification.</title>
        <authorList>
            <person name="Goeker M."/>
        </authorList>
    </citation>
    <scope>NUCLEOTIDE SEQUENCE [LARGE SCALE GENOMIC DNA]</scope>
    <source>
        <strain evidence="5 6">DSM 22368</strain>
    </source>
</reference>
<keyword evidence="3" id="KW-0804">Transcription</keyword>
<evidence type="ECO:0000256" key="3">
    <source>
        <dbReference type="ARBA" id="ARBA00023163"/>
    </source>
</evidence>
<gene>
    <name evidence="5" type="ORF">HNR48_003923</name>
</gene>
<proteinExistence type="predicted"/>
<dbReference type="RefSeq" id="WP_166843378.1">
    <property type="nucleotide sequence ID" value="NZ_JAAONY010000004.1"/>
</dbReference>
<dbReference type="GO" id="GO:0003700">
    <property type="term" value="F:DNA-binding transcription factor activity"/>
    <property type="evidence" value="ECO:0007669"/>
    <property type="project" value="InterPro"/>
</dbReference>
<organism evidence="5 6">
    <name type="scientific">Pseudoteredinibacter isoporae</name>
    <dbReference type="NCBI Taxonomy" id="570281"/>
    <lineage>
        <taxon>Bacteria</taxon>
        <taxon>Pseudomonadati</taxon>
        <taxon>Pseudomonadota</taxon>
        <taxon>Gammaproteobacteria</taxon>
        <taxon>Cellvibrionales</taxon>
        <taxon>Cellvibrionaceae</taxon>
        <taxon>Pseudoteredinibacter</taxon>
    </lineage>
</organism>
<dbReference type="PANTHER" id="PTHR47893:SF1">
    <property type="entry name" value="REGULATORY PROTEIN PCHR"/>
    <property type="match status" value="1"/>
</dbReference>
<keyword evidence="1" id="KW-0805">Transcription regulation</keyword>